<feature type="transmembrane region" description="Helical" evidence="6">
    <location>
        <begin position="235"/>
        <end position="255"/>
    </location>
</feature>
<protein>
    <recommendedName>
        <fullName evidence="7">Major facilitator superfamily (MFS) profile domain-containing protein</fullName>
    </recommendedName>
</protein>
<feature type="transmembrane region" description="Helical" evidence="6">
    <location>
        <begin position="441"/>
        <end position="463"/>
    </location>
</feature>
<evidence type="ECO:0000259" key="7">
    <source>
        <dbReference type="PROSITE" id="PS50850"/>
    </source>
</evidence>
<feature type="transmembrane region" description="Helical" evidence="6">
    <location>
        <begin position="79"/>
        <end position="104"/>
    </location>
</feature>
<feature type="transmembrane region" description="Helical" evidence="6">
    <location>
        <begin position="412"/>
        <end position="429"/>
    </location>
</feature>
<dbReference type="PANTHER" id="PTHR23501:SF33">
    <property type="entry name" value="MAJOR FACILITATOR SUPERFAMILY (MFS) PROFILE DOMAIN-CONTAINING PROTEIN"/>
    <property type="match status" value="1"/>
</dbReference>
<dbReference type="InterPro" id="IPR020846">
    <property type="entry name" value="MFS_dom"/>
</dbReference>
<feature type="transmembrane region" description="Helical" evidence="6">
    <location>
        <begin position="341"/>
        <end position="368"/>
    </location>
</feature>
<dbReference type="InterPro" id="IPR011701">
    <property type="entry name" value="MFS"/>
</dbReference>
<keyword evidence="3 6" id="KW-1133">Transmembrane helix</keyword>
<feature type="region of interest" description="Disordered" evidence="5">
    <location>
        <begin position="1"/>
        <end position="22"/>
    </location>
</feature>
<dbReference type="Gene3D" id="1.20.1720.10">
    <property type="entry name" value="Multidrug resistance protein D"/>
    <property type="match status" value="1"/>
</dbReference>
<proteinExistence type="predicted"/>
<evidence type="ECO:0000313" key="8">
    <source>
        <dbReference type="EMBL" id="PPJ60806.1"/>
    </source>
</evidence>
<evidence type="ECO:0000256" key="1">
    <source>
        <dbReference type="ARBA" id="ARBA00004141"/>
    </source>
</evidence>
<keyword evidence="9" id="KW-1185">Reference proteome</keyword>
<dbReference type="AlphaFoldDB" id="A0A2S6CM38"/>
<comment type="subcellular location">
    <subcellularLocation>
        <location evidence="1">Membrane</location>
        <topology evidence="1">Multi-pass membrane protein</topology>
    </subcellularLocation>
</comment>
<comment type="caution">
    <text evidence="8">The sequence shown here is derived from an EMBL/GenBank/DDBJ whole genome shotgun (WGS) entry which is preliminary data.</text>
</comment>
<sequence>MATTEEVKGRRPVSASSADDESIDSLVDEFAPLLPNGAKPSVLYRTISRRSDAGDLPADDKDIELAKKRHDRGKASSSVYATISVLLLGVFVAQVDASLVLATYGTVASSFGDLDSGSWLLSAFVLAQCVAQPLYGKLSDIYGRKHCLQAAYILFALGTTITGLGQTMTQVIGGRVVQGAGSAGITSLVSIIITDMVPLHEVATIRSYVNILQTSGRSCGGVIGGALTYSLGWRWAFLVQVPPMLLSMLLVHSRLDLPKRESSGHTQWQKLKRIDFVGALSLCAAIFAVCFMLETGGSRFPWKSAPIIGSAVGFVVALTIFTTSANIVAEPIFPLQLLRKWAVLSNYSIAFLQVLLQFSLMTIVPLYFQVTNKANTAQAGAYLIPAFAGNTIGGLISGYFIKHTGLYKPMTVISPLFGVLCMSLCLFLWNGHTSTAEALYIFPGGFGSGASSSSIFVALAAGVSEDDLAITASGLYLFFNLGAVAGASAGAAVYQGGLRTGLRAALEGVPNGSEIMQRALSDITYVQNASEKIRELIVPAYVYGLHQVNIQSIIFGALTVQGPLGAEDSDLIASKHEHGVRITDESRLHVCFQDIIQSPVKQALGVFPITHLLLLAAMDRFVAICQQHELEVSNPVDKAINRIAQLVRPQSHQFQFEMVIGELVGHGNDIRTVRFDTINIDIVSPKVQSMHK</sequence>
<dbReference type="EMBL" id="PNEN01000211">
    <property type="protein sequence ID" value="PPJ60806.1"/>
    <property type="molecule type" value="Genomic_DNA"/>
</dbReference>
<name>A0A2S6CM38_9PEZI</name>
<feature type="transmembrane region" description="Helical" evidence="6">
    <location>
        <begin position="380"/>
        <end position="400"/>
    </location>
</feature>
<evidence type="ECO:0000256" key="4">
    <source>
        <dbReference type="ARBA" id="ARBA00023136"/>
    </source>
</evidence>
<feature type="transmembrane region" description="Helical" evidence="6">
    <location>
        <begin position="147"/>
        <end position="165"/>
    </location>
</feature>
<feature type="domain" description="Major facilitator superfamily (MFS) profile" evidence="7">
    <location>
        <begin position="82"/>
        <end position="547"/>
    </location>
</feature>
<dbReference type="OrthoDB" id="6770063at2759"/>
<evidence type="ECO:0000256" key="6">
    <source>
        <dbReference type="SAM" id="Phobius"/>
    </source>
</evidence>
<gene>
    <name evidence="8" type="ORF">CBER1_02326</name>
</gene>
<organism evidence="8 9">
    <name type="scientific">Cercospora berteroae</name>
    <dbReference type="NCBI Taxonomy" id="357750"/>
    <lineage>
        <taxon>Eukaryota</taxon>
        <taxon>Fungi</taxon>
        <taxon>Dikarya</taxon>
        <taxon>Ascomycota</taxon>
        <taxon>Pezizomycotina</taxon>
        <taxon>Dothideomycetes</taxon>
        <taxon>Dothideomycetidae</taxon>
        <taxon>Mycosphaerellales</taxon>
        <taxon>Mycosphaerellaceae</taxon>
        <taxon>Cercospora</taxon>
    </lineage>
</organism>
<keyword evidence="4 6" id="KW-0472">Membrane</keyword>
<keyword evidence="2 6" id="KW-0812">Transmembrane</keyword>
<evidence type="ECO:0000256" key="2">
    <source>
        <dbReference type="ARBA" id="ARBA00022692"/>
    </source>
</evidence>
<feature type="transmembrane region" description="Helical" evidence="6">
    <location>
        <begin position="307"/>
        <end position="329"/>
    </location>
</feature>
<dbReference type="PANTHER" id="PTHR23501">
    <property type="entry name" value="MAJOR FACILITATOR SUPERFAMILY"/>
    <property type="match status" value="1"/>
</dbReference>
<evidence type="ECO:0000256" key="5">
    <source>
        <dbReference type="SAM" id="MobiDB-lite"/>
    </source>
</evidence>
<feature type="transmembrane region" description="Helical" evidence="6">
    <location>
        <begin position="475"/>
        <end position="494"/>
    </location>
</feature>
<dbReference type="GO" id="GO:0000329">
    <property type="term" value="C:fungal-type vacuole membrane"/>
    <property type="evidence" value="ECO:0007669"/>
    <property type="project" value="TreeGrafter"/>
</dbReference>
<dbReference type="Pfam" id="PF07690">
    <property type="entry name" value="MFS_1"/>
    <property type="match status" value="1"/>
</dbReference>
<dbReference type="SUPFAM" id="SSF103473">
    <property type="entry name" value="MFS general substrate transporter"/>
    <property type="match status" value="1"/>
</dbReference>
<dbReference type="PROSITE" id="PS50850">
    <property type="entry name" value="MFS"/>
    <property type="match status" value="1"/>
</dbReference>
<reference evidence="9" key="1">
    <citation type="journal article" date="2017" name="bioRxiv">
        <title>Conservation of a gene cluster reveals novel cercosporin biosynthetic mechanisms and extends production to the genus Colletotrichum.</title>
        <authorList>
            <person name="de Jonge R."/>
            <person name="Ebert M.K."/>
            <person name="Huitt-Roehl C.R."/>
            <person name="Pal P."/>
            <person name="Suttle J.C."/>
            <person name="Spanner R.E."/>
            <person name="Neubauer J.D."/>
            <person name="Jurick W.M.II."/>
            <person name="Stott K.A."/>
            <person name="Secor G.A."/>
            <person name="Thomma B.P.H.J."/>
            <person name="Van de Peer Y."/>
            <person name="Townsend C.A."/>
            <person name="Bolton M.D."/>
        </authorList>
    </citation>
    <scope>NUCLEOTIDE SEQUENCE [LARGE SCALE GENOMIC DNA]</scope>
    <source>
        <strain evidence="9">CBS538.71</strain>
    </source>
</reference>
<feature type="transmembrane region" description="Helical" evidence="6">
    <location>
        <begin position="276"/>
        <end position="295"/>
    </location>
</feature>
<accession>A0A2S6CM38</accession>
<dbReference type="Gene3D" id="1.20.1250.20">
    <property type="entry name" value="MFS general substrate transporter like domains"/>
    <property type="match status" value="1"/>
</dbReference>
<dbReference type="Proteomes" id="UP000237631">
    <property type="component" value="Unassembled WGS sequence"/>
</dbReference>
<dbReference type="GO" id="GO:0015174">
    <property type="term" value="F:basic amino acid transmembrane transporter activity"/>
    <property type="evidence" value="ECO:0007669"/>
    <property type="project" value="TreeGrafter"/>
</dbReference>
<feature type="transmembrane region" description="Helical" evidence="6">
    <location>
        <begin position="116"/>
        <end position="135"/>
    </location>
</feature>
<evidence type="ECO:0000256" key="3">
    <source>
        <dbReference type="ARBA" id="ARBA00022989"/>
    </source>
</evidence>
<dbReference type="InterPro" id="IPR036259">
    <property type="entry name" value="MFS_trans_sf"/>
</dbReference>
<evidence type="ECO:0000313" key="9">
    <source>
        <dbReference type="Proteomes" id="UP000237631"/>
    </source>
</evidence>